<gene>
    <name evidence="1" type="ORF">SAMN05444003_1994</name>
</gene>
<accession>A0A1M5Q2T8</accession>
<keyword evidence="2" id="KW-1185">Reference proteome</keyword>
<dbReference type="STRING" id="1508389.SAMN05444003_1994"/>
<sequence>MDHWGLLLMAFDDKGLRTKPQVENLSIHKNVIENVRIISNPWVGLT</sequence>
<evidence type="ECO:0000313" key="2">
    <source>
        <dbReference type="Proteomes" id="UP000184074"/>
    </source>
</evidence>
<evidence type="ECO:0000313" key="1">
    <source>
        <dbReference type="EMBL" id="SHH08039.1"/>
    </source>
</evidence>
<name>A0A1M5Q2T8_9RHOB</name>
<organism evidence="1 2">
    <name type="scientific">Cognatiyoonia sediminum</name>
    <dbReference type="NCBI Taxonomy" id="1508389"/>
    <lineage>
        <taxon>Bacteria</taxon>
        <taxon>Pseudomonadati</taxon>
        <taxon>Pseudomonadota</taxon>
        <taxon>Alphaproteobacteria</taxon>
        <taxon>Rhodobacterales</taxon>
        <taxon>Paracoccaceae</taxon>
        <taxon>Cognatiyoonia</taxon>
    </lineage>
</organism>
<proteinExistence type="predicted"/>
<dbReference type="EMBL" id="FQXB01000002">
    <property type="protein sequence ID" value="SHH08039.1"/>
    <property type="molecule type" value="Genomic_DNA"/>
</dbReference>
<reference evidence="1 2" key="1">
    <citation type="submission" date="2016-11" db="EMBL/GenBank/DDBJ databases">
        <authorList>
            <person name="Jaros S."/>
            <person name="Januszkiewicz K."/>
            <person name="Wedrychowicz H."/>
        </authorList>
    </citation>
    <scope>NUCLEOTIDE SEQUENCE [LARGE SCALE GENOMIC DNA]</scope>
    <source>
        <strain evidence="1 2">DSM 28715</strain>
    </source>
</reference>
<dbReference type="AlphaFoldDB" id="A0A1M5Q2T8"/>
<protein>
    <submittedName>
        <fullName evidence="1">Uncharacterized protein</fullName>
    </submittedName>
</protein>
<dbReference type="Proteomes" id="UP000184074">
    <property type="component" value="Unassembled WGS sequence"/>
</dbReference>